<dbReference type="Gene3D" id="1.10.10.1550">
    <property type="entry name" value="ROS/MUCR transcriptional regulator protein"/>
    <property type="match status" value="1"/>
</dbReference>
<dbReference type="PATRIC" id="fig|1401328.3.peg.467"/>
<dbReference type="KEGG" id="efk:P856_477"/>
<name>V9TWM0_9PROT</name>
<proteinExistence type="inferred from homology"/>
<evidence type="ECO:0000313" key="3">
    <source>
        <dbReference type="Proteomes" id="UP000018700"/>
    </source>
</evidence>
<dbReference type="OrthoDB" id="9809693at2"/>
<sequence length="151" mass="16936">MRLSDEARIEAATGKSMIKMTTQVVAAYLSNNSVAPNQITEVINTVHDALNNLNEVGIEPESEPTKPAVPVKKSVTPDYIVCLEDGKQLKMLKRHLRTNYEMTPEDYRAKWGLPAYYPMVAPNYATQRSEFAKRIGLGRQTSRRGGRRKGV</sequence>
<organism evidence="2 3">
    <name type="scientific">Candidatus Endolissoclinum faulkneri L5</name>
    <dbReference type="NCBI Taxonomy" id="1401328"/>
    <lineage>
        <taxon>Bacteria</taxon>
        <taxon>Pseudomonadati</taxon>
        <taxon>Pseudomonadota</taxon>
        <taxon>Alphaproteobacteria</taxon>
        <taxon>Rhodospirillales</taxon>
        <taxon>Rhodospirillaceae</taxon>
        <taxon>Candidatus Endolissoclinum</taxon>
    </lineage>
</organism>
<dbReference type="InterPro" id="IPR008807">
    <property type="entry name" value="ROS_MUCR"/>
</dbReference>
<dbReference type="GO" id="GO:0006355">
    <property type="term" value="P:regulation of DNA-templated transcription"/>
    <property type="evidence" value="ECO:0007669"/>
    <property type="project" value="InterPro"/>
</dbReference>
<reference evidence="2 3" key="1">
    <citation type="journal article" date="2013" name="PLoS ONE">
        <title>Bacterial endosymbiosis in a chordate host: long-term co-evolution and conservation of secondary metabolism.</title>
        <authorList>
            <person name="Kwan J.C."/>
            <person name="Schmidt E.W."/>
        </authorList>
    </citation>
    <scope>NUCLEOTIDE SEQUENCE [LARGE SCALE GENOMIC DNA]</scope>
    <source>
        <strain evidence="3">faulkneri L5</strain>
    </source>
</reference>
<keyword evidence="3" id="KW-1185">Reference proteome</keyword>
<dbReference type="Proteomes" id="UP000018700">
    <property type="component" value="Chromosome"/>
</dbReference>
<gene>
    <name evidence="2" type="ORF">P856_477</name>
</gene>
<dbReference type="GO" id="GO:0003677">
    <property type="term" value="F:DNA binding"/>
    <property type="evidence" value="ECO:0007669"/>
    <property type="project" value="InterPro"/>
</dbReference>
<protein>
    <submittedName>
        <fullName evidence="2">Putative transcriptional regulator</fullName>
    </submittedName>
</protein>
<dbReference type="GO" id="GO:0008270">
    <property type="term" value="F:zinc ion binding"/>
    <property type="evidence" value="ECO:0007669"/>
    <property type="project" value="InterPro"/>
</dbReference>
<accession>V9TWM0</accession>
<comment type="similarity">
    <text evidence="1">Belongs to the ros/MucR family.</text>
</comment>
<dbReference type="Pfam" id="PF05443">
    <property type="entry name" value="ROS_MUCR"/>
    <property type="match status" value="1"/>
</dbReference>
<dbReference type="InterPro" id="IPR041920">
    <property type="entry name" value="ROS/MUCR_sf"/>
</dbReference>
<evidence type="ECO:0000256" key="1">
    <source>
        <dbReference type="ARBA" id="ARBA00007031"/>
    </source>
</evidence>
<dbReference type="eggNOG" id="COG4957">
    <property type="taxonomic scope" value="Bacteria"/>
</dbReference>
<dbReference type="RefSeq" id="WP_144079724.1">
    <property type="nucleotide sequence ID" value="NZ_CP006745.1"/>
</dbReference>
<evidence type="ECO:0000313" key="2">
    <source>
        <dbReference type="EMBL" id="AHC73695.1"/>
    </source>
</evidence>
<dbReference type="EMBL" id="CP006745">
    <property type="protein sequence ID" value="AHC73695.1"/>
    <property type="molecule type" value="Genomic_DNA"/>
</dbReference>
<dbReference type="HOGENOM" id="CLU_106247_2_1_5"/>
<dbReference type="AlphaFoldDB" id="V9TWM0"/>
<dbReference type="STRING" id="1401328.P856_477"/>